<keyword evidence="2" id="KW-0489">Methyltransferase</keyword>
<keyword evidence="3" id="KW-1185">Reference proteome</keyword>
<dbReference type="PROSITE" id="PS50123">
    <property type="entry name" value="CHER"/>
    <property type="match status" value="1"/>
</dbReference>
<protein>
    <submittedName>
        <fullName evidence="2">Protein-glutamate O-methyltransferase CheR</fullName>
    </submittedName>
</protein>
<organism evidence="2 3">
    <name type="scientific">Cohnella endophytica</name>
    <dbReference type="NCBI Taxonomy" id="2419778"/>
    <lineage>
        <taxon>Bacteria</taxon>
        <taxon>Bacillati</taxon>
        <taxon>Bacillota</taxon>
        <taxon>Bacilli</taxon>
        <taxon>Bacillales</taxon>
        <taxon>Paenibacillaceae</taxon>
        <taxon>Cohnella</taxon>
    </lineage>
</organism>
<dbReference type="Pfam" id="PF01739">
    <property type="entry name" value="CheR"/>
    <property type="match status" value="1"/>
</dbReference>
<dbReference type="InterPro" id="IPR022642">
    <property type="entry name" value="CheR_C"/>
</dbReference>
<dbReference type="Proteomes" id="UP000282076">
    <property type="component" value="Unassembled WGS sequence"/>
</dbReference>
<dbReference type="OrthoDB" id="9816309at2"/>
<dbReference type="Gene3D" id="3.40.50.150">
    <property type="entry name" value="Vaccinia Virus protein VP39"/>
    <property type="match status" value="1"/>
</dbReference>
<dbReference type="SUPFAM" id="SSF47757">
    <property type="entry name" value="Chemotaxis receptor methyltransferase CheR, N-terminal domain"/>
    <property type="match status" value="1"/>
</dbReference>
<accession>A0A494X7R9</accession>
<dbReference type="RefSeq" id="WP_120979676.1">
    <property type="nucleotide sequence ID" value="NZ_RBZM01000012.1"/>
</dbReference>
<reference evidence="2 3" key="1">
    <citation type="submission" date="2018-10" db="EMBL/GenBank/DDBJ databases">
        <title>Cohnella sp. M2MS4P-1, whole genome shotgun sequence.</title>
        <authorList>
            <person name="Tuo L."/>
        </authorList>
    </citation>
    <scope>NUCLEOTIDE SEQUENCE [LARGE SCALE GENOMIC DNA]</scope>
    <source>
        <strain evidence="2 3">M2MS4P-1</strain>
    </source>
</reference>
<dbReference type="PANTHER" id="PTHR24422:SF8">
    <property type="entry name" value="CHEMOTAXIS PROTEIN"/>
    <property type="match status" value="1"/>
</dbReference>
<proteinExistence type="predicted"/>
<dbReference type="InterPro" id="IPR050903">
    <property type="entry name" value="Bact_Chemotaxis_MeTrfase"/>
</dbReference>
<comment type="caution">
    <text evidence="2">The sequence shown here is derived from an EMBL/GenBank/DDBJ whole genome shotgun (WGS) entry which is preliminary data.</text>
</comment>
<dbReference type="PRINTS" id="PR00996">
    <property type="entry name" value="CHERMTFRASE"/>
</dbReference>
<dbReference type="GO" id="GO:0008757">
    <property type="term" value="F:S-adenosylmethionine-dependent methyltransferase activity"/>
    <property type="evidence" value="ECO:0007669"/>
    <property type="project" value="InterPro"/>
</dbReference>
<dbReference type="InterPro" id="IPR000780">
    <property type="entry name" value="CheR_MeTrfase"/>
</dbReference>
<name>A0A494X7R9_9BACL</name>
<evidence type="ECO:0000313" key="3">
    <source>
        <dbReference type="Proteomes" id="UP000282076"/>
    </source>
</evidence>
<dbReference type="SMART" id="SM00138">
    <property type="entry name" value="MeTrc"/>
    <property type="match status" value="1"/>
</dbReference>
<dbReference type="Pfam" id="PF03705">
    <property type="entry name" value="CheR_N"/>
    <property type="match status" value="1"/>
</dbReference>
<keyword evidence="2" id="KW-0808">Transferase</keyword>
<dbReference type="InterPro" id="IPR029063">
    <property type="entry name" value="SAM-dependent_MTases_sf"/>
</dbReference>
<evidence type="ECO:0000313" key="2">
    <source>
        <dbReference type="EMBL" id="RKP46775.1"/>
    </source>
</evidence>
<gene>
    <name evidence="2" type="ORF">D7Z26_24545</name>
</gene>
<dbReference type="AlphaFoldDB" id="A0A494X7R9"/>
<dbReference type="SUPFAM" id="SSF53335">
    <property type="entry name" value="S-adenosyl-L-methionine-dependent methyltransferases"/>
    <property type="match status" value="1"/>
</dbReference>
<sequence length="294" mass="34715">MAKNNESLTPHEDIEKLEINLLLEGIYRHYGYDFRNYSFQSIRRRIQYRMQGENLDSILALLEKVLHDRQTMERLFADFSINVTEMFREPSFFLSFRRNIVPLLRNLPAIRIWHAGCSTGEEVYSMAILLHEEGLYPKTMLYATDMNDRVLGQAARRVFPLNKMQLYTRNYLCSGGEEAFSKYYTVIEEGVEFKPYLSENMIFSQHNLAIDHSFNEFHVIICRNVLIYFNDVLQRRVLRLFNESLVQSGYLGLGNKEGLLRSHAVSFEELDSKEKIYRKIVEPTMNDIFPILYE</sequence>
<dbReference type="EMBL" id="RBZM01000012">
    <property type="protein sequence ID" value="RKP46775.1"/>
    <property type="molecule type" value="Genomic_DNA"/>
</dbReference>
<evidence type="ECO:0000259" key="1">
    <source>
        <dbReference type="PROSITE" id="PS50123"/>
    </source>
</evidence>
<dbReference type="InterPro" id="IPR022641">
    <property type="entry name" value="CheR_N"/>
</dbReference>
<dbReference type="GO" id="GO:0032259">
    <property type="term" value="P:methylation"/>
    <property type="evidence" value="ECO:0007669"/>
    <property type="project" value="UniProtKB-KW"/>
</dbReference>
<dbReference type="PANTHER" id="PTHR24422">
    <property type="entry name" value="CHEMOTAXIS PROTEIN METHYLTRANSFERASE"/>
    <property type="match status" value="1"/>
</dbReference>
<feature type="domain" description="CheR-type methyltransferase" evidence="1">
    <location>
        <begin position="7"/>
        <end position="268"/>
    </location>
</feature>